<dbReference type="EMBL" id="JBHTJR010000054">
    <property type="protein sequence ID" value="MFD0994039.1"/>
    <property type="molecule type" value="Genomic_DNA"/>
</dbReference>
<sequence length="540" mass="63174">MNFKIALTIFFLSFISFGKTDDNTLKEEIYTQINNNFLVTGEKLYYKIYCLNPITKKLSKQSKIGNILLLNSKNEVIYKQKFNLTNGEAYGDFFIDNELKSGTYKLISYTNLILLNDNVFINEIVIINPFIKKIDSLEFLYNKNIKNSFNNDLISLNKQKFSQRDLVEIKLDSTLINGKYSISVYKKTNTIPNTPKITNYKNSKINPLKNKNITVETRGYTLSGTVTRKDKKGMTYKPIGLSVPRQKINLIGSTNKNGDFSFYIKNLNDNKLNLQILDDNAHAYKINLDDEEKLSFIPKKSNYLKIGNEIINEIKKRAIYTQINRSFIKLKKDSIFKNKEIKKTYDSRIKTIYLDDYKRFKTLKETTVEVLDDVFYSQENGRYKFHVRDIINETDKSLPTLLIINGQIIYSHDDYINFSAYKIKSISLLKEKYIFGAITYQGIMEINLFDENFIPDVPNSYNFSLINPEPKKIYYKEDYSNSKNNRIPDYRTQLYWNPNLDSSKNITFYTSDIKGEYTIEIQGIDKKNKPIFIQKQITVN</sequence>
<comment type="caution">
    <text evidence="1">The sequence shown here is derived from an EMBL/GenBank/DDBJ whole genome shotgun (WGS) entry which is preliminary data.</text>
</comment>
<dbReference type="RefSeq" id="WP_386108912.1">
    <property type="nucleotide sequence ID" value="NZ_JBHTJR010000054.1"/>
</dbReference>
<evidence type="ECO:0000313" key="1">
    <source>
        <dbReference type="EMBL" id="MFD0994039.1"/>
    </source>
</evidence>
<protein>
    <submittedName>
        <fullName evidence="1">Uncharacterized protein</fullName>
    </submittedName>
</protein>
<evidence type="ECO:0000313" key="2">
    <source>
        <dbReference type="Proteomes" id="UP001597062"/>
    </source>
</evidence>
<keyword evidence="2" id="KW-1185">Reference proteome</keyword>
<proteinExistence type="predicted"/>
<organism evidence="1 2">
    <name type="scientific">Tenacibaculum geojense</name>
    <dbReference type="NCBI Taxonomy" id="915352"/>
    <lineage>
        <taxon>Bacteria</taxon>
        <taxon>Pseudomonadati</taxon>
        <taxon>Bacteroidota</taxon>
        <taxon>Flavobacteriia</taxon>
        <taxon>Flavobacteriales</taxon>
        <taxon>Flavobacteriaceae</taxon>
        <taxon>Tenacibaculum</taxon>
    </lineage>
</organism>
<accession>A0ABW3JUL4</accession>
<name>A0ABW3JUL4_9FLAO</name>
<dbReference type="Proteomes" id="UP001597062">
    <property type="component" value="Unassembled WGS sequence"/>
</dbReference>
<gene>
    <name evidence="1" type="ORF">ACFQ1U_12555</name>
</gene>
<reference evidence="2" key="1">
    <citation type="journal article" date="2019" name="Int. J. Syst. Evol. Microbiol.">
        <title>The Global Catalogue of Microorganisms (GCM) 10K type strain sequencing project: providing services to taxonomists for standard genome sequencing and annotation.</title>
        <authorList>
            <consortium name="The Broad Institute Genomics Platform"/>
            <consortium name="The Broad Institute Genome Sequencing Center for Infectious Disease"/>
            <person name="Wu L."/>
            <person name="Ma J."/>
        </authorList>
    </citation>
    <scope>NUCLEOTIDE SEQUENCE [LARGE SCALE GENOMIC DNA]</scope>
    <source>
        <strain evidence="2">CCUG 60527</strain>
    </source>
</reference>